<sequence>MKALIIATFGSTHRDALERDLKPVCDHIKNLVPEWETALAFTSRMVIRRIESRDGEKFMDEIEAIDYFISKGYKKEDIYIQPLHLIPGIEYEKLSKHVRDGVHVGEPLFAHKEDILHFAEKAEDVFRGPAIFVGHGSRHEADEMYISLDEELKSRGLAMAVSTLEGELTEEPVFDLFERKGWRELNLYPLLLLAGDHAKNDIAAEKDSYREELEGRGFKVHTSLDGLGTYPFIQKMYGEKLVKLIGESDHA</sequence>
<feature type="active site" description="Proton acceptor" evidence="1">
    <location>
        <position position="135"/>
    </location>
</feature>
<keyword evidence="4" id="KW-1185">Reference proteome</keyword>
<comment type="caution">
    <text evidence="3">The sequence shown here is derived from an EMBL/GenBank/DDBJ whole genome shotgun (WGS) entry which is preliminary data.</text>
</comment>
<keyword evidence="2" id="KW-0170">Cobalt</keyword>
<name>A0A134ABW9_9FIRM</name>
<feature type="binding site" evidence="2">
    <location>
        <position position="197"/>
    </location>
    <ligand>
        <name>Co(2+)</name>
        <dbReference type="ChEBI" id="CHEBI:48828"/>
    </ligand>
</feature>
<evidence type="ECO:0000256" key="2">
    <source>
        <dbReference type="PIRSR" id="PIRSR033579-3"/>
    </source>
</evidence>
<keyword evidence="2" id="KW-0479">Metal-binding</keyword>
<dbReference type="GO" id="GO:0019251">
    <property type="term" value="P:anaerobic cobalamin biosynthetic process"/>
    <property type="evidence" value="ECO:0007669"/>
    <property type="project" value="InterPro"/>
</dbReference>
<dbReference type="GO" id="GO:0016852">
    <property type="term" value="F:sirohydrochlorin cobaltochelatase activity"/>
    <property type="evidence" value="ECO:0007669"/>
    <property type="project" value="InterPro"/>
</dbReference>
<dbReference type="OrthoDB" id="9770331at2"/>
<reference evidence="4" key="1">
    <citation type="submission" date="2016-01" db="EMBL/GenBank/DDBJ databases">
        <authorList>
            <person name="Mitreva M."/>
            <person name="Pepin K.H."/>
            <person name="Mihindukulasuriya K.A."/>
            <person name="Fulton R."/>
            <person name="Fronick C."/>
            <person name="O'Laughlin M."/>
            <person name="Miner T."/>
            <person name="Herter B."/>
            <person name="Rosa B.A."/>
            <person name="Cordes M."/>
            <person name="Tomlinson C."/>
            <person name="Wollam A."/>
            <person name="Palsikar V.B."/>
            <person name="Mardis E.R."/>
            <person name="Wilson R.K."/>
        </authorList>
    </citation>
    <scope>NUCLEOTIDE SEQUENCE [LARGE SCALE GENOMIC DNA]</scope>
    <source>
        <strain evidence="4">DNF00729</strain>
    </source>
</reference>
<dbReference type="Pfam" id="PF06180">
    <property type="entry name" value="CbiK"/>
    <property type="match status" value="1"/>
</dbReference>
<proteinExistence type="predicted"/>
<dbReference type="Gene3D" id="3.40.50.1400">
    <property type="match status" value="2"/>
</dbReference>
<dbReference type="PATRIC" id="fig|755172.3.peg.1671"/>
<feature type="binding site" evidence="2">
    <location>
        <position position="135"/>
    </location>
    <ligand>
        <name>Co(2+)</name>
        <dbReference type="ChEBI" id="CHEBI:48828"/>
    </ligand>
</feature>
<protein>
    <submittedName>
        <fullName evidence="3">Cobalt chelatase</fullName>
    </submittedName>
</protein>
<dbReference type="STRING" id="755172.HMPREF1863_01710"/>
<evidence type="ECO:0000256" key="1">
    <source>
        <dbReference type="PIRSR" id="PIRSR033579-1"/>
    </source>
</evidence>
<evidence type="ECO:0000313" key="3">
    <source>
        <dbReference type="EMBL" id="KXB65202.1"/>
    </source>
</evidence>
<dbReference type="InterPro" id="IPR010388">
    <property type="entry name" value="Anaerobic_Co-chelatase"/>
</dbReference>
<dbReference type="GO" id="GO:0046872">
    <property type="term" value="F:metal ion binding"/>
    <property type="evidence" value="ECO:0007669"/>
    <property type="project" value="UniProtKB-KW"/>
</dbReference>
<feature type="binding site" evidence="2">
    <location>
        <position position="165"/>
    </location>
    <ligand>
        <name>Co(2+)</name>
        <dbReference type="ChEBI" id="CHEBI:48828"/>
    </ligand>
</feature>
<dbReference type="AlphaFoldDB" id="A0A134ABW9"/>
<dbReference type="SUPFAM" id="SSF53800">
    <property type="entry name" value="Chelatase"/>
    <property type="match status" value="1"/>
</dbReference>
<organism evidence="3 4">
    <name type="scientific">Aedoeadaptatus coxii</name>
    <dbReference type="NCBI Taxonomy" id="755172"/>
    <lineage>
        <taxon>Bacteria</taxon>
        <taxon>Bacillati</taxon>
        <taxon>Bacillota</taxon>
        <taxon>Tissierellia</taxon>
        <taxon>Tissierellales</taxon>
        <taxon>Peptoniphilaceae</taxon>
        <taxon>Aedoeadaptatus</taxon>
    </lineage>
</organism>
<dbReference type="Proteomes" id="UP000070442">
    <property type="component" value="Unassembled WGS sequence"/>
</dbReference>
<dbReference type="RefSeq" id="WP_068369706.1">
    <property type="nucleotide sequence ID" value="NZ_CAMYBE010000007.1"/>
</dbReference>
<dbReference type="EMBL" id="LSDG01000045">
    <property type="protein sequence ID" value="KXB65202.1"/>
    <property type="molecule type" value="Genomic_DNA"/>
</dbReference>
<accession>A0A134ABW9</accession>
<evidence type="ECO:0000313" key="4">
    <source>
        <dbReference type="Proteomes" id="UP000070442"/>
    </source>
</evidence>
<dbReference type="PIRSF" id="PIRSF033579">
    <property type="entry name" value="Anaer_Co_chel"/>
    <property type="match status" value="1"/>
</dbReference>
<gene>
    <name evidence="3" type="ORF">HMPREF1863_01710</name>
</gene>